<comment type="function">
    <text evidence="10">Interacts with outer membrane receptor proteins that carry out high-affinity binding and energy dependent uptake into the periplasmic space of specific substrates. It could act to transduce energy from the cytoplasmic membrane to specific energy-requiring processes in the outer membrane, resulting in the release into the periplasm of ligands bound by these outer membrane proteins.</text>
</comment>
<dbReference type="Proteomes" id="UP000245909">
    <property type="component" value="Unassembled WGS sequence"/>
</dbReference>
<dbReference type="GO" id="GO:0015031">
    <property type="term" value="P:protein transport"/>
    <property type="evidence" value="ECO:0007669"/>
    <property type="project" value="UniProtKB-UniRule"/>
</dbReference>
<dbReference type="GO" id="GO:0098797">
    <property type="term" value="C:plasma membrane protein complex"/>
    <property type="evidence" value="ECO:0007669"/>
    <property type="project" value="TreeGrafter"/>
</dbReference>
<keyword evidence="8 10" id="KW-1133">Transmembrane helix</keyword>
<feature type="region of interest" description="Disordered" evidence="11">
    <location>
        <begin position="146"/>
        <end position="165"/>
    </location>
</feature>
<keyword evidence="5 10" id="KW-0997">Cell inner membrane</keyword>
<dbReference type="Pfam" id="PF03544">
    <property type="entry name" value="TonB_C"/>
    <property type="match status" value="1"/>
</dbReference>
<evidence type="ECO:0000256" key="4">
    <source>
        <dbReference type="ARBA" id="ARBA00022475"/>
    </source>
</evidence>
<dbReference type="GO" id="GO:0015891">
    <property type="term" value="P:siderophore transport"/>
    <property type="evidence" value="ECO:0007669"/>
    <property type="project" value="InterPro"/>
</dbReference>
<protein>
    <recommendedName>
        <fullName evidence="10">Protein TonB</fullName>
    </recommendedName>
</protein>
<dbReference type="PRINTS" id="PR01374">
    <property type="entry name" value="TONBPROTEIN"/>
</dbReference>
<dbReference type="AlphaFoldDB" id="A0A2U0TCX4"/>
<evidence type="ECO:0000256" key="6">
    <source>
        <dbReference type="ARBA" id="ARBA00022692"/>
    </source>
</evidence>
<reference evidence="13 14" key="1">
    <citation type="submission" date="2018-05" db="EMBL/GenBank/DDBJ databases">
        <title>Genomic Encyclopedia of Type Strains, Phase IV (KMG-IV): sequencing the most valuable type-strain genomes for metagenomic binning, comparative biology and taxonomic classification.</title>
        <authorList>
            <person name="Goeker M."/>
        </authorList>
    </citation>
    <scope>NUCLEOTIDE SEQUENCE [LARGE SCALE GENOMIC DNA]</scope>
    <source>
        <strain evidence="13 14">DSM 22999</strain>
    </source>
</reference>
<dbReference type="EMBL" id="QENU01000002">
    <property type="protein sequence ID" value="PVX41453.1"/>
    <property type="molecule type" value="Genomic_DNA"/>
</dbReference>
<name>A0A2U0TCX4_9PAST</name>
<comment type="subcellular location">
    <subcellularLocation>
        <location evidence="1 10">Cell inner membrane</location>
        <topology evidence="1 10">Single-pass membrane protein</topology>
        <orientation evidence="1 10">Periplasmic side</orientation>
    </subcellularLocation>
</comment>
<evidence type="ECO:0000256" key="9">
    <source>
        <dbReference type="ARBA" id="ARBA00023136"/>
    </source>
</evidence>
<feature type="transmembrane region" description="Helical" evidence="10">
    <location>
        <begin position="6"/>
        <end position="27"/>
    </location>
</feature>
<evidence type="ECO:0000313" key="13">
    <source>
        <dbReference type="EMBL" id="PVX41453.1"/>
    </source>
</evidence>
<dbReference type="InterPro" id="IPR037682">
    <property type="entry name" value="TonB_C"/>
</dbReference>
<keyword evidence="3 10" id="KW-0813">Transport</keyword>
<evidence type="ECO:0000256" key="8">
    <source>
        <dbReference type="ARBA" id="ARBA00022989"/>
    </source>
</evidence>
<evidence type="ECO:0000256" key="7">
    <source>
        <dbReference type="ARBA" id="ARBA00022927"/>
    </source>
</evidence>
<accession>A0A2U0TCX4</accession>
<evidence type="ECO:0000256" key="1">
    <source>
        <dbReference type="ARBA" id="ARBA00004383"/>
    </source>
</evidence>
<dbReference type="PANTHER" id="PTHR33446">
    <property type="entry name" value="PROTEIN TONB-RELATED"/>
    <property type="match status" value="1"/>
</dbReference>
<dbReference type="PANTHER" id="PTHR33446:SF2">
    <property type="entry name" value="PROTEIN TONB"/>
    <property type="match status" value="1"/>
</dbReference>
<evidence type="ECO:0000259" key="12">
    <source>
        <dbReference type="PROSITE" id="PS52015"/>
    </source>
</evidence>
<dbReference type="OrthoDB" id="9115347at2"/>
<evidence type="ECO:0000256" key="2">
    <source>
        <dbReference type="ARBA" id="ARBA00006555"/>
    </source>
</evidence>
<keyword evidence="4 10" id="KW-1003">Cell membrane</keyword>
<keyword evidence="9 10" id="KW-0472">Membrane</keyword>
<dbReference type="PROSITE" id="PS52015">
    <property type="entry name" value="TONB_CTD"/>
    <property type="match status" value="1"/>
</dbReference>
<dbReference type="GO" id="GO:0055085">
    <property type="term" value="P:transmembrane transport"/>
    <property type="evidence" value="ECO:0007669"/>
    <property type="project" value="InterPro"/>
</dbReference>
<dbReference type="RefSeq" id="WP_116631233.1">
    <property type="nucleotide sequence ID" value="NZ_QENU01000002.1"/>
</dbReference>
<gene>
    <name evidence="13" type="ORF">C8D76_102149</name>
</gene>
<dbReference type="NCBIfam" id="TIGR01352">
    <property type="entry name" value="tonB_Cterm"/>
    <property type="match status" value="1"/>
</dbReference>
<keyword evidence="6 10" id="KW-0812">Transmembrane</keyword>
<evidence type="ECO:0000256" key="5">
    <source>
        <dbReference type="ARBA" id="ARBA00022519"/>
    </source>
</evidence>
<dbReference type="InterPro" id="IPR003538">
    <property type="entry name" value="TonB"/>
</dbReference>
<keyword evidence="7 10" id="KW-0653">Protein transport</keyword>
<dbReference type="GO" id="GO:0030288">
    <property type="term" value="C:outer membrane-bounded periplasmic space"/>
    <property type="evidence" value="ECO:0007669"/>
    <property type="project" value="InterPro"/>
</dbReference>
<organism evidence="13 14">
    <name type="scientific">Alitibacter langaaensis DSM 22999</name>
    <dbReference type="NCBI Taxonomy" id="1122935"/>
    <lineage>
        <taxon>Bacteria</taxon>
        <taxon>Pseudomonadati</taxon>
        <taxon>Pseudomonadota</taxon>
        <taxon>Gammaproteobacteria</taxon>
        <taxon>Pasteurellales</taxon>
        <taxon>Pasteurellaceae</taxon>
        <taxon>Alitibacter</taxon>
    </lineage>
</organism>
<keyword evidence="10" id="KW-0735">Signal-anchor</keyword>
<proteinExistence type="inferred from homology"/>
<dbReference type="InterPro" id="IPR006260">
    <property type="entry name" value="TonB/TolA_C"/>
</dbReference>
<feature type="compositionally biased region" description="Basic and acidic residues" evidence="11">
    <location>
        <begin position="63"/>
        <end position="120"/>
    </location>
</feature>
<dbReference type="InterPro" id="IPR051045">
    <property type="entry name" value="TonB-dependent_transducer"/>
</dbReference>
<comment type="caution">
    <text evidence="13">The sequence shown here is derived from an EMBL/GenBank/DDBJ whole genome shotgun (WGS) entry which is preliminary data.</text>
</comment>
<evidence type="ECO:0000256" key="11">
    <source>
        <dbReference type="SAM" id="MobiDB-lite"/>
    </source>
</evidence>
<comment type="similarity">
    <text evidence="2 10">Belongs to the TonB family.</text>
</comment>
<keyword evidence="14" id="KW-1185">Reference proteome</keyword>
<evidence type="ECO:0000256" key="10">
    <source>
        <dbReference type="RuleBase" id="RU362123"/>
    </source>
</evidence>
<feature type="domain" description="TonB C-terminal" evidence="12">
    <location>
        <begin position="171"/>
        <end position="259"/>
    </location>
</feature>
<dbReference type="SUPFAM" id="SSF74653">
    <property type="entry name" value="TolA/TonB C-terminal domain"/>
    <property type="match status" value="1"/>
</dbReference>
<evidence type="ECO:0000313" key="14">
    <source>
        <dbReference type="Proteomes" id="UP000245909"/>
    </source>
</evidence>
<dbReference type="Gene3D" id="3.30.1150.10">
    <property type="match status" value="1"/>
</dbReference>
<evidence type="ECO:0000256" key="3">
    <source>
        <dbReference type="ARBA" id="ARBA00022448"/>
    </source>
</evidence>
<sequence length="259" mass="27903">MKKNSWFGFFGSAFFHVGVASALFFALKEDDAANSFSAETLSTNISMEMMMATTVESAPPEPETAKKAEPEAEKKEVVADPTKKAEKPKDKPKEKPKEQKKEKPKEKPKEPVKKPTDKVVAKVAPNPNAVVADKVQAGNANINSQATSTANSANTNANMSGNGTNTSEIAAYKSKIRREIERHKKYSQRARMMRKQGTVVVVFNITADGSLTGARVAQSSGTEDLDNSALDAVRSARSVGPKPAGMASEISVPVSFRIQ</sequence>
<dbReference type="GO" id="GO:0031992">
    <property type="term" value="F:energy transducer activity"/>
    <property type="evidence" value="ECO:0007669"/>
    <property type="project" value="InterPro"/>
</dbReference>
<feature type="region of interest" description="Disordered" evidence="11">
    <location>
        <begin position="54"/>
        <end position="124"/>
    </location>
</feature>